<protein>
    <recommendedName>
        <fullName evidence="3">DUF4393 domain-containing protein</fullName>
    </recommendedName>
</protein>
<organism evidence="1 2">
    <name type="scientific">Asticcacaulis endophyticus</name>
    <dbReference type="NCBI Taxonomy" id="1395890"/>
    <lineage>
        <taxon>Bacteria</taxon>
        <taxon>Pseudomonadati</taxon>
        <taxon>Pseudomonadota</taxon>
        <taxon>Alphaproteobacteria</taxon>
        <taxon>Caulobacterales</taxon>
        <taxon>Caulobacteraceae</taxon>
        <taxon>Asticcacaulis</taxon>
    </lineage>
</organism>
<dbReference type="InterPro" id="IPR025506">
    <property type="entry name" value="Abi_alpha"/>
</dbReference>
<dbReference type="RefSeq" id="WP_189486121.1">
    <property type="nucleotide sequence ID" value="NZ_BMZB01000002.1"/>
</dbReference>
<reference evidence="1" key="2">
    <citation type="submission" date="2020-09" db="EMBL/GenBank/DDBJ databases">
        <authorList>
            <person name="Sun Q."/>
            <person name="Kim S."/>
        </authorList>
    </citation>
    <scope>NUCLEOTIDE SEQUENCE</scope>
    <source>
        <strain evidence="1">KCTC 32296</strain>
    </source>
</reference>
<name>A0A918Q408_9CAUL</name>
<dbReference type="EMBL" id="BMZB01000002">
    <property type="protein sequence ID" value="GGZ32173.1"/>
    <property type="molecule type" value="Genomic_DNA"/>
</dbReference>
<evidence type="ECO:0008006" key="3">
    <source>
        <dbReference type="Google" id="ProtNLM"/>
    </source>
</evidence>
<evidence type="ECO:0000313" key="2">
    <source>
        <dbReference type="Proteomes" id="UP000662572"/>
    </source>
</evidence>
<reference evidence="1" key="1">
    <citation type="journal article" date="2014" name="Int. J. Syst. Evol. Microbiol.">
        <title>Complete genome sequence of Corynebacterium casei LMG S-19264T (=DSM 44701T), isolated from a smear-ripened cheese.</title>
        <authorList>
            <consortium name="US DOE Joint Genome Institute (JGI-PGF)"/>
            <person name="Walter F."/>
            <person name="Albersmeier A."/>
            <person name="Kalinowski J."/>
            <person name="Ruckert C."/>
        </authorList>
    </citation>
    <scope>NUCLEOTIDE SEQUENCE</scope>
    <source>
        <strain evidence="1">KCTC 32296</strain>
    </source>
</reference>
<comment type="caution">
    <text evidence="1">The sequence shown here is derived from an EMBL/GenBank/DDBJ whole genome shotgun (WGS) entry which is preliminary data.</text>
</comment>
<dbReference type="Pfam" id="PF14337">
    <property type="entry name" value="Abi_alpha"/>
    <property type="match status" value="1"/>
</dbReference>
<gene>
    <name evidence="1" type="ORF">GCM10011273_17810</name>
</gene>
<dbReference type="AlphaFoldDB" id="A0A918Q408"/>
<evidence type="ECO:0000313" key="1">
    <source>
        <dbReference type="EMBL" id="GGZ32173.1"/>
    </source>
</evidence>
<dbReference type="Proteomes" id="UP000662572">
    <property type="component" value="Unassembled WGS sequence"/>
</dbReference>
<keyword evidence="2" id="KW-1185">Reference proteome</keyword>
<sequence>MDQQTTAIATTLASQAAEKTSNFISEVIGDNLKNAVGLMGADWLLVKREENLEQLRRKKDERLSIRGIADTVPVSLSIAIPLIRGAADESRDEIQDLWAALLAAALDPNRGKDVTRFFIDVLQKMEPWDAKVFQAIWTYEPDLNKEDTMAARMGASLNSRESKVLSCFANLVDLGLVKARGPGNYFHDYYEVVLTARGRELIELLQD</sequence>
<proteinExistence type="predicted"/>
<accession>A0A918Q408</accession>